<evidence type="ECO:0000259" key="3">
    <source>
        <dbReference type="Pfam" id="PF00550"/>
    </source>
</evidence>
<dbReference type="PANTHER" id="PTHR45527">
    <property type="entry name" value="NONRIBOSOMAL PEPTIDE SYNTHETASE"/>
    <property type="match status" value="1"/>
</dbReference>
<accession>Q9F848</accession>
<name>Q9F848_STRVZ</name>
<reference evidence="5" key="1">
    <citation type="journal article" date="2001" name="Microbiology">
        <title>The gene cluster for chloramphenicol biosynthesis in Streptomyces venezuelae ISP5230 includes novel shikimate pathway homologues and a monomodular non-ribosomal peptide synthetase gene.</title>
        <authorList>
            <person name="He J."/>
            <person name="Magarvey N."/>
            <person name="Piraee M."/>
            <person name="Vining L.C."/>
        </authorList>
    </citation>
    <scope>NUCLEOTIDE SEQUENCE</scope>
    <source>
        <strain evidence="5">ISP5230</strain>
    </source>
</reference>
<evidence type="ECO:0000256" key="1">
    <source>
        <dbReference type="SAM" id="MobiDB-lite"/>
    </source>
</evidence>
<dbReference type="GO" id="GO:0005829">
    <property type="term" value="C:cytosol"/>
    <property type="evidence" value="ECO:0007669"/>
    <property type="project" value="TreeGrafter"/>
</dbReference>
<dbReference type="SUPFAM" id="SSF47336">
    <property type="entry name" value="ACP-like"/>
    <property type="match status" value="1"/>
</dbReference>
<feature type="domain" description="AMP-dependent synthetase/ligase" evidence="2">
    <location>
        <begin position="12"/>
        <end position="346"/>
    </location>
</feature>
<dbReference type="AlphaFoldDB" id="Q9F848"/>
<evidence type="ECO:0000259" key="4">
    <source>
        <dbReference type="Pfam" id="PF01370"/>
    </source>
</evidence>
<dbReference type="SUPFAM" id="SSF51735">
    <property type="entry name" value="NAD(P)-binding Rossmann-fold domains"/>
    <property type="match status" value="1"/>
</dbReference>
<evidence type="ECO:0000259" key="2">
    <source>
        <dbReference type="Pfam" id="PF00501"/>
    </source>
</evidence>
<dbReference type="EMBL" id="AF262220">
    <property type="protein sequence ID" value="AAG21975.2"/>
    <property type="molecule type" value="Genomic_DNA"/>
</dbReference>
<dbReference type="InterPro" id="IPR045851">
    <property type="entry name" value="AMP-bd_C_sf"/>
</dbReference>
<dbReference type="InterPro" id="IPR010071">
    <property type="entry name" value="AA_adenyl_dom"/>
</dbReference>
<dbReference type="Gene3D" id="1.10.1200.10">
    <property type="entry name" value="ACP-like"/>
    <property type="match status" value="1"/>
</dbReference>
<dbReference type="Pfam" id="PF01370">
    <property type="entry name" value="Epimerase"/>
    <property type="match status" value="1"/>
</dbReference>
<dbReference type="InterPro" id="IPR036736">
    <property type="entry name" value="ACP-like_sf"/>
</dbReference>
<dbReference type="GO" id="GO:0043041">
    <property type="term" value="P:amino acid activation for nonribosomal peptide biosynthetic process"/>
    <property type="evidence" value="ECO:0007669"/>
    <property type="project" value="TreeGrafter"/>
</dbReference>
<proteinExistence type="predicted"/>
<dbReference type="NCBIfam" id="TIGR01733">
    <property type="entry name" value="AA-adenyl-dom"/>
    <property type="match status" value="1"/>
</dbReference>
<dbReference type="Pfam" id="PF00550">
    <property type="entry name" value="PP-binding"/>
    <property type="match status" value="1"/>
</dbReference>
<dbReference type="Gene3D" id="3.40.50.12780">
    <property type="entry name" value="N-terminal domain of ligase-like"/>
    <property type="match status" value="1"/>
</dbReference>
<evidence type="ECO:0000313" key="5">
    <source>
        <dbReference type="EMBL" id="AAG21975.2"/>
    </source>
</evidence>
<dbReference type="GO" id="GO:0031177">
    <property type="term" value="F:phosphopantetheine binding"/>
    <property type="evidence" value="ECO:0007669"/>
    <property type="project" value="TreeGrafter"/>
</dbReference>
<dbReference type="InterPro" id="IPR036291">
    <property type="entry name" value="NAD(P)-bd_dom_sf"/>
</dbReference>
<sequence>MELPDLLTDLFRRHRGRTALRTAGRTWTYEELDRVTSALARRIDAECPAGRRVLVAGEHTAEAVVWALAAMRSHAVHTPMNPGLPADRFEEFARVADAALLVCFEREALVRGEKAGLRALYAGDVGWPTDPAPAPADGTADEPARSRVAYSIFTSGSTGDPKLVDVGHGGLLNLCRSLRRLLDITPDDQVLHFASLSFDASVSEILGTLYAGATLVVPVRDQASWLGSVSRHLAAHGCDLAMLSPSVYARLDEAARSRIRKVEFCGEALGEGEYDKAARYSRVFNAYGPTEATVCFSLAELTSYTPSIGTPVDGFRAYVRDPDSGDHATAGTGELVIVGDGVALGYAGGSPAENEVFGTVDGSPAYATGDVVSLSDDGELTYLGRIDEQIKRLGHRVNLAHVGSTLSRHLGREVALVRQDATILLVTAADGEATEESLMARIRDLVPVWEAPDRLVLVDALPLTSGGKVDRSALRELLASPAGAPHGGTDGEDAAELRRVLDVVTAVLGQEIGPETSIFDAGGSSLAMIQIQVKLSDAYGEEAVEAAFAAMDYDFAPAAFLRHLRGEAVAPAESAVDTLLRRVETERDALRAELPLLRRDTRHEPVPGAADGDREVLLTGASGFIGGHVLDRLLAAGRPVLVVSTGDPDGVLTGHATRFGRQAADYARVRAISYAELERWVDRRRGPVVDAVVHCGYQVNHLLPLDSHLSGSVRNTALVVRAAAALGARSFAFLSAASAGADFLPLSAATLTAVGDPYSRSKLISEEYVNTLAVLGCAVSHYRPGLVYGHRPEDRHHLKDDWFTALLETARRVGAMPRLSGHVPVCDVGTLADTLLGRPDANPGTADGASRTPDSRSAVVVHRTYALDELLRHTGLTEADVLAPAAWFERVRDGGEVPAPLLAAMQAALSGPGWPSAHREVDHDILGRLLGTPPDTPAGDRPERTGTTSRGPERRRPRADTALTGTEP</sequence>
<dbReference type="Pfam" id="PF00501">
    <property type="entry name" value="AMP-binding"/>
    <property type="match status" value="1"/>
</dbReference>
<dbReference type="SUPFAM" id="SSF56801">
    <property type="entry name" value="Acetyl-CoA synthetase-like"/>
    <property type="match status" value="1"/>
</dbReference>
<dbReference type="InterPro" id="IPR001509">
    <property type="entry name" value="Epimerase_deHydtase"/>
</dbReference>
<dbReference type="InterPro" id="IPR000873">
    <property type="entry name" value="AMP-dep_synth/lig_dom"/>
</dbReference>
<dbReference type="InterPro" id="IPR042099">
    <property type="entry name" value="ANL_N_sf"/>
</dbReference>
<dbReference type="Gene3D" id="3.40.50.720">
    <property type="entry name" value="NAD(P)-binding Rossmann-like Domain"/>
    <property type="match status" value="1"/>
</dbReference>
<feature type="region of interest" description="Disordered" evidence="1">
    <location>
        <begin position="927"/>
        <end position="968"/>
    </location>
</feature>
<dbReference type="GO" id="GO:0044550">
    <property type="term" value="P:secondary metabolite biosynthetic process"/>
    <property type="evidence" value="ECO:0007669"/>
    <property type="project" value="TreeGrafter"/>
</dbReference>
<feature type="domain" description="NAD-dependent epimerase/dehydratase" evidence="4">
    <location>
        <begin position="616"/>
        <end position="797"/>
    </location>
</feature>
<dbReference type="InterPro" id="IPR009081">
    <property type="entry name" value="PP-bd_ACP"/>
</dbReference>
<dbReference type="Gene3D" id="3.30.300.30">
    <property type="match status" value="1"/>
</dbReference>
<dbReference type="PANTHER" id="PTHR45527:SF1">
    <property type="entry name" value="FATTY ACID SYNTHASE"/>
    <property type="match status" value="1"/>
</dbReference>
<organism evidence="5">
    <name type="scientific">Streptomyces venezuelae</name>
    <dbReference type="NCBI Taxonomy" id="54571"/>
    <lineage>
        <taxon>Bacteria</taxon>
        <taxon>Bacillati</taxon>
        <taxon>Actinomycetota</taxon>
        <taxon>Actinomycetes</taxon>
        <taxon>Kitasatosporales</taxon>
        <taxon>Streptomycetaceae</taxon>
        <taxon>Streptomyces</taxon>
    </lineage>
</organism>
<feature type="domain" description="Carrier" evidence="3">
    <location>
        <begin position="499"/>
        <end position="542"/>
    </location>
</feature>
<protein>
    <submittedName>
        <fullName evidence="5">CmlH</fullName>
    </submittedName>
</protein>